<dbReference type="AlphaFoldDB" id="A0A1J5TL47"/>
<feature type="transmembrane region" description="Helical" evidence="1">
    <location>
        <begin position="117"/>
        <end position="137"/>
    </location>
</feature>
<sequence length="214" mass="24678">MNKLWPGLPCLCYLYFNTICMQNKNEFTPEESLQLIQSMIDKTKNKYSNNSFYFLFWGWLVFACCIIEFILKVWLQYPYHYFVWFSMPAGAVISVIYGAKNAKKERVKTFIDEATDYLWIALTVAFFSVAFINGSSASITNPFSYYILLYAIGTFVTGGLIKFKPLIIGGIINFILAIICSRFSFDHQLLVAAAAILISYIIPGYLLRKQYQHQ</sequence>
<feature type="transmembrane region" description="Helical" evidence="1">
    <location>
        <begin position="81"/>
        <end position="97"/>
    </location>
</feature>
<feature type="transmembrane region" description="Helical" evidence="1">
    <location>
        <begin position="166"/>
        <end position="184"/>
    </location>
</feature>
<organism evidence="2">
    <name type="scientific">mine drainage metagenome</name>
    <dbReference type="NCBI Taxonomy" id="410659"/>
    <lineage>
        <taxon>unclassified sequences</taxon>
        <taxon>metagenomes</taxon>
        <taxon>ecological metagenomes</taxon>
    </lineage>
</organism>
<gene>
    <name evidence="2" type="ORF">GALL_58010</name>
</gene>
<accession>A0A1J5TL47</accession>
<feature type="transmembrane region" description="Helical" evidence="1">
    <location>
        <begin position="52"/>
        <end position="75"/>
    </location>
</feature>
<feature type="transmembrane region" description="Helical" evidence="1">
    <location>
        <begin position="143"/>
        <end position="161"/>
    </location>
</feature>
<keyword evidence="1" id="KW-0812">Transmembrane</keyword>
<evidence type="ECO:0000313" key="2">
    <source>
        <dbReference type="EMBL" id="OIR12734.1"/>
    </source>
</evidence>
<dbReference type="PROSITE" id="PS50096">
    <property type="entry name" value="IQ"/>
    <property type="match status" value="1"/>
</dbReference>
<feature type="transmembrane region" description="Helical" evidence="1">
    <location>
        <begin position="190"/>
        <end position="207"/>
    </location>
</feature>
<dbReference type="EMBL" id="MLJW01000016">
    <property type="protein sequence ID" value="OIR12734.1"/>
    <property type="molecule type" value="Genomic_DNA"/>
</dbReference>
<proteinExistence type="predicted"/>
<keyword evidence="1" id="KW-0472">Membrane</keyword>
<protein>
    <submittedName>
        <fullName evidence="2">Uncharacterized protein</fullName>
    </submittedName>
</protein>
<keyword evidence="1" id="KW-1133">Transmembrane helix</keyword>
<name>A0A1J5TL47_9ZZZZ</name>
<comment type="caution">
    <text evidence="2">The sequence shown here is derived from an EMBL/GenBank/DDBJ whole genome shotgun (WGS) entry which is preliminary data.</text>
</comment>
<reference evidence="2" key="1">
    <citation type="submission" date="2016-10" db="EMBL/GenBank/DDBJ databases">
        <title>Sequence of Gallionella enrichment culture.</title>
        <authorList>
            <person name="Poehlein A."/>
            <person name="Muehling M."/>
            <person name="Daniel R."/>
        </authorList>
    </citation>
    <scope>NUCLEOTIDE SEQUENCE</scope>
</reference>
<evidence type="ECO:0000256" key="1">
    <source>
        <dbReference type="SAM" id="Phobius"/>
    </source>
</evidence>